<comment type="caution">
    <text evidence="1">The sequence shown here is derived from an EMBL/GenBank/DDBJ whole genome shotgun (WGS) entry which is preliminary data.</text>
</comment>
<reference evidence="2" key="1">
    <citation type="journal article" date="2022" name="Mol. Ecol. Resour.">
        <title>The genomes of chicory, endive, great burdock and yacon provide insights into Asteraceae palaeo-polyploidization history and plant inulin production.</title>
        <authorList>
            <person name="Fan W."/>
            <person name="Wang S."/>
            <person name="Wang H."/>
            <person name="Wang A."/>
            <person name="Jiang F."/>
            <person name="Liu H."/>
            <person name="Zhao H."/>
            <person name="Xu D."/>
            <person name="Zhang Y."/>
        </authorList>
    </citation>
    <scope>NUCLEOTIDE SEQUENCE [LARGE SCALE GENOMIC DNA]</scope>
    <source>
        <strain evidence="2">cv. Punajuju</strain>
    </source>
</reference>
<gene>
    <name evidence="1" type="ORF">L2E82_48475</name>
</gene>
<accession>A0ACB8YXF6</accession>
<dbReference type="Proteomes" id="UP001055811">
    <property type="component" value="Linkage Group LG09"/>
</dbReference>
<proteinExistence type="predicted"/>
<organism evidence="1 2">
    <name type="scientific">Cichorium intybus</name>
    <name type="common">Chicory</name>
    <dbReference type="NCBI Taxonomy" id="13427"/>
    <lineage>
        <taxon>Eukaryota</taxon>
        <taxon>Viridiplantae</taxon>
        <taxon>Streptophyta</taxon>
        <taxon>Embryophyta</taxon>
        <taxon>Tracheophyta</taxon>
        <taxon>Spermatophyta</taxon>
        <taxon>Magnoliopsida</taxon>
        <taxon>eudicotyledons</taxon>
        <taxon>Gunneridae</taxon>
        <taxon>Pentapetalae</taxon>
        <taxon>asterids</taxon>
        <taxon>campanulids</taxon>
        <taxon>Asterales</taxon>
        <taxon>Asteraceae</taxon>
        <taxon>Cichorioideae</taxon>
        <taxon>Cichorieae</taxon>
        <taxon>Cichoriinae</taxon>
        <taxon>Cichorium</taxon>
    </lineage>
</organism>
<keyword evidence="2" id="KW-1185">Reference proteome</keyword>
<name>A0ACB8YXF6_CICIN</name>
<evidence type="ECO:0000313" key="1">
    <source>
        <dbReference type="EMBL" id="KAI3690449.1"/>
    </source>
</evidence>
<evidence type="ECO:0000313" key="2">
    <source>
        <dbReference type="Proteomes" id="UP001055811"/>
    </source>
</evidence>
<dbReference type="EMBL" id="CM042017">
    <property type="protein sequence ID" value="KAI3690449.1"/>
    <property type="molecule type" value="Genomic_DNA"/>
</dbReference>
<protein>
    <submittedName>
        <fullName evidence="1">Uncharacterized protein</fullName>
    </submittedName>
</protein>
<sequence length="374" mass="41608">MSEIVSTLEAALRHQSPNVPPAPPSSPPPSPPPHSHGSHAPTPPSLSRVQPGYGGFNPEAIRLVHPDRATNCEIMLRKIGVPLHDIINAILALDSSGVIVDQVDDLIEICPTKDELELLKSYTGNKKMLGECEQFFFECAKIPRIVQKLHVFAFTTTFSSRVNNVRETLNIIKDATKEIRESTKLVAIMHTIHKMGNILNAGTDQGSAEGFKLHSLEKLVDTRATNQKITLLHYLCKVVAEQTPELLDFDKELIHLHAASMTHITSLQLDVLAIRKSYMEVQHELHASEIDGGVYAQFCKALKRFLDSAGPQLPPLTSFFNEVAESAHSLVVYFAEDSNRCTWEQVVSYLVRFIAMFKKAHNQNKQWAEGGSSY</sequence>
<reference evidence="1 2" key="2">
    <citation type="journal article" date="2022" name="Mol. Ecol. Resour.">
        <title>The genomes of chicory, endive, great burdock and yacon provide insights into Asteraceae paleo-polyploidization history and plant inulin production.</title>
        <authorList>
            <person name="Fan W."/>
            <person name="Wang S."/>
            <person name="Wang H."/>
            <person name="Wang A."/>
            <person name="Jiang F."/>
            <person name="Liu H."/>
            <person name="Zhao H."/>
            <person name="Xu D."/>
            <person name="Zhang Y."/>
        </authorList>
    </citation>
    <scope>NUCLEOTIDE SEQUENCE [LARGE SCALE GENOMIC DNA]</scope>
    <source>
        <strain evidence="2">cv. Punajuju</strain>
        <tissue evidence="1">Leaves</tissue>
    </source>
</reference>